<dbReference type="EMBL" id="CAJRAF010000001">
    <property type="protein sequence ID" value="CAG4995060.1"/>
    <property type="molecule type" value="Genomic_DNA"/>
</dbReference>
<evidence type="ECO:0000313" key="2">
    <source>
        <dbReference type="EMBL" id="CAG4995060.1"/>
    </source>
</evidence>
<proteinExistence type="predicted"/>
<evidence type="ECO:0000313" key="3">
    <source>
        <dbReference type="Proteomes" id="UP000680038"/>
    </source>
</evidence>
<name>A0A916JAR6_9BACT</name>
<gene>
    <name evidence="2" type="ORF">DYBT9275_01538</name>
</gene>
<dbReference type="AlphaFoldDB" id="A0A916JAR6"/>
<protein>
    <recommendedName>
        <fullName evidence="1">ApeI dehydratase-like domain-containing protein</fullName>
    </recommendedName>
</protein>
<organism evidence="2 3">
    <name type="scientific">Dyadobacter helix</name>
    <dbReference type="NCBI Taxonomy" id="2822344"/>
    <lineage>
        <taxon>Bacteria</taxon>
        <taxon>Pseudomonadati</taxon>
        <taxon>Bacteroidota</taxon>
        <taxon>Cytophagia</taxon>
        <taxon>Cytophagales</taxon>
        <taxon>Spirosomataceae</taxon>
        <taxon>Dyadobacter</taxon>
    </lineage>
</organism>
<dbReference type="InterPro" id="IPR029069">
    <property type="entry name" value="HotDog_dom_sf"/>
</dbReference>
<dbReference type="RefSeq" id="WP_215238177.1">
    <property type="nucleotide sequence ID" value="NZ_CAJRAF010000001.1"/>
</dbReference>
<reference evidence="2" key="1">
    <citation type="submission" date="2021-04" db="EMBL/GenBank/DDBJ databases">
        <authorList>
            <person name="Rodrigo-Torres L."/>
            <person name="Arahal R. D."/>
            <person name="Lucena T."/>
        </authorList>
    </citation>
    <scope>NUCLEOTIDE SEQUENCE</scope>
    <source>
        <strain evidence="2">CECT 9275</strain>
    </source>
</reference>
<feature type="domain" description="ApeI dehydratase-like" evidence="1">
    <location>
        <begin position="13"/>
        <end position="90"/>
    </location>
</feature>
<accession>A0A916JAR6</accession>
<keyword evidence="3" id="KW-1185">Reference proteome</keyword>
<dbReference type="InterPro" id="IPR054545">
    <property type="entry name" value="ApeI-like"/>
</dbReference>
<sequence length="118" mass="13481">MFLNSLYTVRSIDQEEGVIMAEIRLDASHPIYRGHFPGMPVTPGVIQLEIVKEIMQQHLGRKLRLKNMRTCKFLQILNPEETPVVNIGIKFTDGEFLEVMSSGSFKETVYFKAQSSYA</sequence>
<comment type="caution">
    <text evidence="2">The sequence shown here is derived from an EMBL/GenBank/DDBJ whole genome shotgun (WGS) entry which is preliminary data.</text>
</comment>
<dbReference type="Proteomes" id="UP000680038">
    <property type="component" value="Unassembled WGS sequence"/>
</dbReference>
<dbReference type="Gene3D" id="3.10.129.10">
    <property type="entry name" value="Hotdog Thioesterase"/>
    <property type="match status" value="1"/>
</dbReference>
<dbReference type="GO" id="GO:0016829">
    <property type="term" value="F:lyase activity"/>
    <property type="evidence" value="ECO:0007669"/>
    <property type="project" value="UniProtKB-KW"/>
</dbReference>
<evidence type="ECO:0000259" key="1">
    <source>
        <dbReference type="Pfam" id="PF22818"/>
    </source>
</evidence>
<dbReference type="Pfam" id="PF22818">
    <property type="entry name" value="ApeI-like"/>
    <property type="match status" value="1"/>
</dbReference>
<dbReference type="SUPFAM" id="SSF54637">
    <property type="entry name" value="Thioesterase/thiol ester dehydrase-isomerase"/>
    <property type="match status" value="1"/>
</dbReference>